<evidence type="ECO:0000313" key="2">
    <source>
        <dbReference type="EMBL" id="CUP05814.1"/>
    </source>
</evidence>
<accession>A0A174K1A0</accession>
<organism evidence="2 3">
    <name type="scientific">Anaerostipes hadrus</name>
    <dbReference type="NCBI Taxonomy" id="649756"/>
    <lineage>
        <taxon>Bacteria</taxon>
        <taxon>Bacillati</taxon>
        <taxon>Bacillota</taxon>
        <taxon>Clostridia</taxon>
        <taxon>Lachnospirales</taxon>
        <taxon>Lachnospiraceae</taxon>
        <taxon>Anaerostipes</taxon>
    </lineage>
</organism>
<reference evidence="2 3" key="1">
    <citation type="submission" date="2015-09" db="EMBL/GenBank/DDBJ databases">
        <authorList>
            <consortium name="Pathogen Informatics"/>
        </authorList>
    </citation>
    <scope>NUCLEOTIDE SEQUENCE [LARGE SCALE GENOMIC DNA]</scope>
    <source>
        <strain evidence="2 3">2789STDY5834908</strain>
    </source>
</reference>
<name>A0A174K1A0_ANAHA</name>
<dbReference type="Proteomes" id="UP000095564">
    <property type="component" value="Unassembled WGS sequence"/>
</dbReference>
<feature type="chain" id="PRO_5008025652" evidence="1">
    <location>
        <begin position="31"/>
        <end position="82"/>
    </location>
</feature>
<evidence type="ECO:0000313" key="3">
    <source>
        <dbReference type="Proteomes" id="UP000095564"/>
    </source>
</evidence>
<sequence>MKRLNKMIVCLGGVLVFSMGLNFSVQTIYAQENVAIVDEGENGDIEEYKNVYVWKYKVVNGNLYKRKYNIVTGKWVGKWMPV</sequence>
<gene>
    <name evidence="2" type="ORF">ERS852520_00496</name>
</gene>
<dbReference type="AlphaFoldDB" id="A0A174K1A0"/>
<feature type="signal peptide" evidence="1">
    <location>
        <begin position="1"/>
        <end position="30"/>
    </location>
</feature>
<dbReference type="EMBL" id="CZAU01000003">
    <property type="protein sequence ID" value="CUP05814.1"/>
    <property type="molecule type" value="Genomic_DNA"/>
</dbReference>
<proteinExistence type="predicted"/>
<protein>
    <submittedName>
        <fullName evidence="2">Uncharacterized protein</fullName>
    </submittedName>
</protein>
<evidence type="ECO:0000256" key="1">
    <source>
        <dbReference type="SAM" id="SignalP"/>
    </source>
</evidence>
<keyword evidence="1" id="KW-0732">Signal</keyword>
<dbReference type="RefSeq" id="WP_055159416.1">
    <property type="nucleotide sequence ID" value="NZ_CZAU01000003.1"/>
</dbReference>